<reference evidence="1 2" key="1">
    <citation type="submission" date="2019-03" db="EMBL/GenBank/DDBJ databases">
        <title>Genomic Encyclopedia of Type Strains, Phase IV (KMG-IV): sequencing the most valuable type-strain genomes for metagenomic binning, comparative biology and taxonomic classification.</title>
        <authorList>
            <person name="Goeker M."/>
        </authorList>
    </citation>
    <scope>NUCLEOTIDE SEQUENCE [LARGE SCALE GENOMIC DNA]</scope>
    <source>
        <strain evidence="1 2">DSM 103428</strain>
    </source>
</reference>
<proteinExistence type="predicted"/>
<sequence length="222" mass="24631">MALNDEIITQIDEILGRYKTLRSRSKWSDLSDLNDTGEPTAILTLICDTVKRFAPPRSQYSESVSRLLQEYGPDGCGAITPAMGVLSALRDAYSSGYSRRFAELVHAELFSDFLEMSEYLLSEGFKDPAAVIIGSVLEEHLRQLCVKNSIDINAPSGKPKKADQLNADLAGQGVYSKLDQKSVTGWLDLRNRAAHGKHNEYTMEQVTILLTSVQNFMTRIPA</sequence>
<protein>
    <recommendedName>
        <fullName evidence="3">DUF4145 domain-containing protein</fullName>
    </recommendedName>
</protein>
<dbReference type="RefSeq" id="WP_131991544.1">
    <property type="nucleotide sequence ID" value="NZ_SMGK01000001.1"/>
</dbReference>
<gene>
    <name evidence="1" type="ORF">C7378_0623</name>
</gene>
<dbReference type="OrthoDB" id="1435962at2"/>
<dbReference type="AlphaFoldDB" id="A0A4R1LD61"/>
<name>A0A4R1LD61_9BACT</name>
<dbReference type="Proteomes" id="UP000295210">
    <property type="component" value="Unassembled WGS sequence"/>
</dbReference>
<evidence type="ECO:0000313" key="2">
    <source>
        <dbReference type="Proteomes" id="UP000295210"/>
    </source>
</evidence>
<dbReference type="EMBL" id="SMGK01000001">
    <property type="protein sequence ID" value="TCK75637.1"/>
    <property type="molecule type" value="Genomic_DNA"/>
</dbReference>
<comment type="caution">
    <text evidence="1">The sequence shown here is derived from an EMBL/GenBank/DDBJ whole genome shotgun (WGS) entry which is preliminary data.</text>
</comment>
<accession>A0A4R1LD61</accession>
<evidence type="ECO:0000313" key="1">
    <source>
        <dbReference type="EMBL" id="TCK75637.1"/>
    </source>
</evidence>
<evidence type="ECO:0008006" key="3">
    <source>
        <dbReference type="Google" id="ProtNLM"/>
    </source>
</evidence>
<keyword evidence="2" id="KW-1185">Reference proteome</keyword>
<organism evidence="1 2">
    <name type="scientific">Acidipila rosea</name>
    <dbReference type="NCBI Taxonomy" id="768535"/>
    <lineage>
        <taxon>Bacteria</taxon>
        <taxon>Pseudomonadati</taxon>
        <taxon>Acidobacteriota</taxon>
        <taxon>Terriglobia</taxon>
        <taxon>Terriglobales</taxon>
        <taxon>Acidobacteriaceae</taxon>
        <taxon>Acidipila</taxon>
    </lineage>
</organism>